<dbReference type="AlphaFoldDB" id="A0AAD8YMZ8"/>
<dbReference type="Proteomes" id="UP001239994">
    <property type="component" value="Unassembled WGS sequence"/>
</dbReference>
<keyword evidence="3" id="KW-1185">Reference proteome</keyword>
<organism evidence="2 3">
    <name type="scientific">Electrophorus voltai</name>
    <dbReference type="NCBI Taxonomy" id="2609070"/>
    <lineage>
        <taxon>Eukaryota</taxon>
        <taxon>Metazoa</taxon>
        <taxon>Chordata</taxon>
        <taxon>Craniata</taxon>
        <taxon>Vertebrata</taxon>
        <taxon>Euteleostomi</taxon>
        <taxon>Actinopterygii</taxon>
        <taxon>Neopterygii</taxon>
        <taxon>Teleostei</taxon>
        <taxon>Ostariophysi</taxon>
        <taxon>Gymnotiformes</taxon>
        <taxon>Gymnotoidei</taxon>
        <taxon>Gymnotidae</taxon>
        <taxon>Electrophorus</taxon>
    </lineage>
</organism>
<proteinExistence type="predicted"/>
<feature type="chain" id="PRO_5041905605" evidence="1">
    <location>
        <begin position="32"/>
        <end position="89"/>
    </location>
</feature>
<dbReference type="Gene3D" id="3.80.10.10">
    <property type="entry name" value="Ribonuclease Inhibitor"/>
    <property type="match status" value="1"/>
</dbReference>
<evidence type="ECO:0000313" key="2">
    <source>
        <dbReference type="EMBL" id="KAK1783942.1"/>
    </source>
</evidence>
<gene>
    <name evidence="2" type="ORF">P4O66_022626</name>
</gene>
<keyword evidence="1" id="KW-0732">Signal</keyword>
<reference evidence="2" key="1">
    <citation type="submission" date="2023-03" db="EMBL/GenBank/DDBJ databases">
        <title>Electrophorus voltai genome.</title>
        <authorList>
            <person name="Bian C."/>
        </authorList>
    </citation>
    <scope>NUCLEOTIDE SEQUENCE</scope>
    <source>
        <strain evidence="2">CB-2022</strain>
        <tissue evidence="2">Muscle</tissue>
    </source>
</reference>
<evidence type="ECO:0000313" key="3">
    <source>
        <dbReference type="Proteomes" id="UP001239994"/>
    </source>
</evidence>
<dbReference type="InterPro" id="IPR032675">
    <property type="entry name" value="LRR_dom_sf"/>
</dbReference>
<accession>A0AAD8YMZ8</accession>
<dbReference type="EMBL" id="JAROKS010000875">
    <property type="protein sequence ID" value="KAK1783942.1"/>
    <property type="molecule type" value="Genomic_DNA"/>
</dbReference>
<protein>
    <submittedName>
        <fullName evidence="2">Uncharacterized protein</fullName>
    </submittedName>
</protein>
<comment type="caution">
    <text evidence="2">The sequence shown here is derived from an EMBL/GenBank/DDBJ whole genome shotgun (WGS) entry which is preliminary data.</text>
</comment>
<dbReference type="Pfam" id="PF13516">
    <property type="entry name" value="LRR_6"/>
    <property type="match status" value="2"/>
</dbReference>
<feature type="signal peptide" evidence="1">
    <location>
        <begin position="1"/>
        <end position="31"/>
    </location>
</feature>
<sequence length="89" mass="10198">MLGMCSAPMRWSKLVYFAVTSLALFLEHSEGLSELDLNHCQLTDHCLQMLFAHQHKAHILDLSHNDITDVSAKRIYDTFSTNNNIHTVR</sequence>
<dbReference type="InterPro" id="IPR001611">
    <property type="entry name" value="Leu-rich_rpt"/>
</dbReference>
<dbReference type="SUPFAM" id="SSF52047">
    <property type="entry name" value="RNI-like"/>
    <property type="match status" value="1"/>
</dbReference>
<name>A0AAD8YMZ8_9TELE</name>
<evidence type="ECO:0000256" key="1">
    <source>
        <dbReference type="SAM" id="SignalP"/>
    </source>
</evidence>